<gene>
    <name evidence="1" type="ORF">R1flu_001831</name>
</gene>
<evidence type="ECO:0000313" key="2">
    <source>
        <dbReference type="Proteomes" id="UP001605036"/>
    </source>
</evidence>
<sequence length="418" mass="47525">MDWYERLGPARPVIFRNWNMPTVITAEELKSLADVLRADEAGYKNSLNLSRFCKCLYATAKMEAEGNADCAEDEEFHRFYRLLPSTVEMFMTDVPCLKSSPHSSETLLYGLGFLVDLTKFVLASVNESTCTPRRMKDVTSIVRALCKAFDGETPFHQMHDCIPLPGPVMDAKRRYVSCKSFFAYSDTASTSGKRRKSTTGTPVNISSFCKCAECGVRSPESHLWIKSLVEYFGRGCPGHGRAACGFENLKDLLPRLHNLPIELTETVLYLFSRMTEYMRDDLQSNFLHSFMMFMRDLSTRCERDLNGQNVEVYVMIMKHMRCLLQFFLAAELGQKIIRDLENQILRKLLSFLSKEDVGNTVPLSASSTPASLMVYEEVSSATPKPGVRQIVERAADWFKLMFLLHFRRNIPDKGSDSS</sequence>
<organism evidence="1 2">
    <name type="scientific">Riccia fluitans</name>
    <dbReference type="NCBI Taxonomy" id="41844"/>
    <lineage>
        <taxon>Eukaryota</taxon>
        <taxon>Viridiplantae</taxon>
        <taxon>Streptophyta</taxon>
        <taxon>Embryophyta</taxon>
        <taxon>Marchantiophyta</taxon>
        <taxon>Marchantiopsida</taxon>
        <taxon>Marchantiidae</taxon>
        <taxon>Marchantiales</taxon>
        <taxon>Ricciaceae</taxon>
        <taxon>Riccia</taxon>
    </lineage>
</organism>
<evidence type="ECO:0000313" key="1">
    <source>
        <dbReference type="EMBL" id="KAL2621626.1"/>
    </source>
</evidence>
<proteinExistence type="predicted"/>
<accession>A0ABD1Y4E7</accession>
<name>A0ABD1Y4E7_9MARC</name>
<keyword evidence="2" id="KW-1185">Reference proteome</keyword>
<protein>
    <submittedName>
        <fullName evidence="1">Uncharacterized protein</fullName>
    </submittedName>
</protein>
<dbReference type="EMBL" id="JBHFFA010000006">
    <property type="protein sequence ID" value="KAL2621626.1"/>
    <property type="molecule type" value="Genomic_DNA"/>
</dbReference>
<reference evidence="1 2" key="1">
    <citation type="submission" date="2024-09" db="EMBL/GenBank/DDBJ databases">
        <title>Chromosome-scale assembly of Riccia fluitans.</title>
        <authorList>
            <person name="Paukszto L."/>
            <person name="Sawicki J."/>
            <person name="Karawczyk K."/>
            <person name="Piernik-Szablinska J."/>
            <person name="Szczecinska M."/>
            <person name="Mazdziarz M."/>
        </authorList>
    </citation>
    <scope>NUCLEOTIDE SEQUENCE [LARGE SCALE GENOMIC DNA]</scope>
    <source>
        <strain evidence="1">Rf_01</strain>
        <tissue evidence="1">Aerial parts of the thallus</tissue>
    </source>
</reference>
<comment type="caution">
    <text evidence="1">The sequence shown here is derived from an EMBL/GenBank/DDBJ whole genome shotgun (WGS) entry which is preliminary data.</text>
</comment>
<dbReference type="AlphaFoldDB" id="A0ABD1Y4E7"/>
<dbReference type="Proteomes" id="UP001605036">
    <property type="component" value="Unassembled WGS sequence"/>
</dbReference>